<dbReference type="EMBL" id="VDEP01000240">
    <property type="protein sequence ID" value="KAA1121048.1"/>
    <property type="molecule type" value="Genomic_DNA"/>
</dbReference>
<evidence type="ECO:0000313" key="1">
    <source>
        <dbReference type="EMBL" id="KAA1121048.1"/>
    </source>
</evidence>
<comment type="caution">
    <text evidence="1">The sequence shown here is derived from an EMBL/GenBank/DDBJ whole genome shotgun (WGS) entry which is preliminary data.</text>
</comment>
<reference evidence="1 2" key="1">
    <citation type="submission" date="2019-05" db="EMBL/GenBank/DDBJ databases">
        <title>Emergence of the Ug99 lineage of the wheat stem rust pathogen through somatic hybridization.</title>
        <authorList>
            <person name="Li F."/>
            <person name="Upadhyaya N.M."/>
            <person name="Sperschneider J."/>
            <person name="Matny O."/>
            <person name="Nguyen-Phuc H."/>
            <person name="Mago R."/>
            <person name="Raley C."/>
            <person name="Miller M.E."/>
            <person name="Silverstein K.A.T."/>
            <person name="Henningsen E."/>
            <person name="Hirsch C.D."/>
            <person name="Visser B."/>
            <person name="Pretorius Z.A."/>
            <person name="Steffenson B.J."/>
            <person name="Schwessinger B."/>
            <person name="Dodds P.N."/>
            <person name="Figueroa M."/>
        </authorList>
    </citation>
    <scope>NUCLEOTIDE SEQUENCE [LARGE SCALE GENOMIC DNA]</scope>
    <source>
        <strain evidence="1 2">Ug99</strain>
    </source>
</reference>
<evidence type="ECO:0000313" key="2">
    <source>
        <dbReference type="Proteomes" id="UP000325313"/>
    </source>
</evidence>
<proteinExistence type="predicted"/>
<dbReference type="AlphaFoldDB" id="A0A5B0R6M4"/>
<gene>
    <name evidence="1" type="ORF">PGTUg99_028979</name>
</gene>
<dbReference type="Proteomes" id="UP000325313">
    <property type="component" value="Unassembled WGS sequence"/>
</dbReference>
<organism evidence="1 2">
    <name type="scientific">Puccinia graminis f. sp. tritici</name>
    <dbReference type="NCBI Taxonomy" id="56615"/>
    <lineage>
        <taxon>Eukaryota</taxon>
        <taxon>Fungi</taxon>
        <taxon>Dikarya</taxon>
        <taxon>Basidiomycota</taxon>
        <taxon>Pucciniomycotina</taxon>
        <taxon>Pucciniomycetes</taxon>
        <taxon>Pucciniales</taxon>
        <taxon>Pucciniaceae</taxon>
        <taxon>Puccinia</taxon>
    </lineage>
</organism>
<accession>A0A5B0R6M4</accession>
<sequence length="87" mass="9812">MNQYDKNVGNLHYGACHDCRSNNCNTNATCARSNCSTKIQSTAQKTFLESTKFLKLVFNLPGYYITRFSTVLLARFKINPPKPVCTV</sequence>
<name>A0A5B0R6M4_PUCGR</name>
<protein>
    <submittedName>
        <fullName evidence="1">Uncharacterized protein</fullName>
    </submittedName>
</protein>